<reference evidence="3" key="1">
    <citation type="submission" date="2016-10" db="EMBL/GenBank/DDBJ databases">
        <authorList>
            <person name="Varghese N."/>
            <person name="Submissions S."/>
        </authorList>
    </citation>
    <scope>NUCLEOTIDE SEQUENCE [LARGE SCALE GENOMIC DNA]</scope>
    <source>
        <strain evidence="3">DSM 45422</strain>
    </source>
</reference>
<protein>
    <submittedName>
        <fullName evidence="2">Uncharacterized protein</fullName>
    </submittedName>
</protein>
<organism evidence="2 3">
    <name type="scientific">Geodermatophilus africanus</name>
    <dbReference type="NCBI Taxonomy" id="1137993"/>
    <lineage>
        <taxon>Bacteria</taxon>
        <taxon>Bacillati</taxon>
        <taxon>Actinomycetota</taxon>
        <taxon>Actinomycetes</taxon>
        <taxon>Geodermatophilales</taxon>
        <taxon>Geodermatophilaceae</taxon>
        <taxon>Geodermatophilus</taxon>
    </lineage>
</organism>
<feature type="compositionally biased region" description="Basic and acidic residues" evidence="1">
    <location>
        <begin position="79"/>
        <end position="92"/>
    </location>
</feature>
<proteinExistence type="predicted"/>
<accession>A0A1H3R1Q3</accession>
<gene>
    <name evidence="2" type="ORF">SAMN05660209_04994</name>
</gene>
<evidence type="ECO:0000256" key="1">
    <source>
        <dbReference type="SAM" id="MobiDB-lite"/>
    </source>
</evidence>
<dbReference type="STRING" id="1137993.SAMN05660209_04994"/>
<dbReference type="EMBL" id="FNOT01000028">
    <property type="protein sequence ID" value="SDZ19550.1"/>
    <property type="molecule type" value="Genomic_DNA"/>
</dbReference>
<keyword evidence="3" id="KW-1185">Reference proteome</keyword>
<evidence type="ECO:0000313" key="2">
    <source>
        <dbReference type="EMBL" id="SDZ19550.1"/>
    </source>
</evidence>
<dbReference type="AlphaFoldDB" id="A0A1H3R1Q3"/>
<evidence type="ECO:0000313" key="3">
    <source>
        <dbReference type="Proteomes" id="UP000198921"/>
    </source>
</evidence>
<dbReference type="Proteomes" id="UP000198921">
    <property type="component" value="Unassembled WGS sequence"/>
</dbReference>
<feature type="region of interest" description="Disordered" evidence="1">
    <location>
        <begin position="79"/>
        <end position="109"/>
    </location>
</feature>
<name>A0A1H3R1Q3_9ACTN</name>
<sequence>MSVIEAHADRRTDAGLRWGVEPIRRVLTEHGTPIAPSTYYDARGRTSARADRDEELRAEIWIYAEASDCAWQCRSRYRGSRDANSDHDRYQNADEGNQPNTDIGDGSVRTRCILDS</sequence>